<organism evidence="1 2">
    <name type="scientific">Pristionchus entomophagus</name>
    <dbReference type="NCBI Taxonomy" id="358040"/>
    <lineage>
        <taxon>Eukaryota</taxon>
        <taxon>Metazoa</taxon>
        <taxon>Ecdysozoa</taxon>
        <taxon>Nematoda</taxon>
        <taxon>Chromadorea</taxon>
        <taxon>Rhabditida</taxon>
        <taxon>Rhabditina</taxon>
        <taxon>Diplogasteromorpha</taxon>
        <taxon>Diplogasteroidea</taxon>
        <taxon>Neodiplogasteridae</taxon>
        <taxon>Pristionchus</taxon>
    </lineage>
</organism>
<keyword evidence="2" id="KW-1185">Reference proteome</keyword>
<evidence type="ECO:0000313" key="1">
    <source>
        <dbReference type="EMBL" id="GMT02386.1"/>
    </source>
</evidence>
<dbReference type="EMBL" id="BTSX01000005">
    <property type="protein sequence ID" value="GMT02386.1"/>
    <property type="molecule type" value="Genomic_DNA"/>
</dbReference>
<accession>A0AAV5U678</accession>
<dbReference type="Proteomes" id="UP001432027">
    <property type="component" value="Unassembled WGS sequence"/>
</dbReference>
<gene>
    <name evidence="1" type="ORF">PENTCL1PPCAC_24560</name>
</gene>
<feature type="non-terminal residue" evidence="1">
    <location>
        <position position="177"/>
    </location>
</feature>
<name>A0AAV5U678_9BILA</name>
<dbReference type="AlphaFoldDB" id="A0AAV5U678"/>
<reference evidence="1" key="1">
    <citation type="submission" date="2023-10" db="EMBL/GenBank/DDBJ databases">
        <title>Genome assembly of Pristionchus species.</title>
        <authorList>
            <person name="Yoshida K."/>
            <person name="Sommer R.J."/>
        </authorList>
    </citation>
    <scope>NUCLEOTIDE SEQUENCE</scope>
    <source>
        <strain evidence="1">RS0144</strain>
    </source>
</reference>
<sequence length="177" mass="20453">MNECEKITPQALHQVYKSMIEGSTKLRSFYVDHMRPEKCIAFLNLIGINYKDGRFYSNRDIEVYEITVTYEVFDDKQLFNYSIFDGHLQIECAPVAIDHNDVCPFALTLNKSIEDTKNEVQEDFDINDEPVEVARIDILPAYKVLLLIHTSSQLFHPPSHFSSNSICNLPFCLIDLL</sequence>
<comment type="caution">
    <text evidence="1">The sequence shown here is derived from an EMBL/GenBank/DDBJ whole genome shotgun (WGS) entry which is preliminary data.</text>
</comment>
<proteinExistence type="predicted"/>
<protein>
    <submittedName>
        <fullName evidence="1">Uncharacterized protein</fullName>
    </submittedName>
</protein>
<evidence type="ECO:0000313" key="2">
    <source>
        <dbReference type="Proteomes" id="UP001432027"/>
    </source>
</evidence>